<reference evidence="2 3" key="1">
    <citation type="submission" date="2018-06" db="EMBL/GenBank/DDBJ databases">
        <title>Genomic Encyclopedia of Archaeal and Bacterial Type Strains, Phase II (KMG-II): from individual species to whole genera.</title>
        <authorList>
            <person name="Goeker M."/>
        </authorList>
    </citation>
    <scope>NUCLEOTIDE SEQUENCE [LARGE SCALE GENOMIC DNA]</scope>
    <source>
        <strain evidence="2 3">DSM 23241</strain>
    </source>
</reference>
<keyword evidence="1" id="KW-1133">Transmembrane helix</keyword>
<dbReference type="EMBL" id="QKZV01000002">
    <property type="protein sequence ID" value="PZX64406.1"/>
    <property type="molecule type" value="Genomic_DNA"/>
</dbReference>
<gene>
    <name evidence="2" type="ORF">LX80_00602</name>
</gene>
<dbReference type="RefSeq" id="WP_111293590.1">
    <property type="nucleotide sequence ID" value="NZ_QKZV01000002.1"/>
</dbReference>
<keyword evidence="3" id="KW-1185">Reference proteome</keyword>
<proteinExistence type="predicted"/>
<evidence type="ECO:0000313" key="3">
    <source>
        <dbReference type="Proteomes" id="UP000249720"/>
    </source>
</evidence>
<dbReference type="Proteomes" id="UP000249720">
    <property type="component" value="Unassembled WGS sequence"/>
</dbReference>
<name>A0A2W7S073_9BACT</name>
<dbReference type="NCBIfam" id="TIGR00847">
    <property type="entry name" value="ccoS"/>
    <property type="match status" value="1"/>
</dbReference>
<dbReference type="Pfam" id="PF03597">
    <property type="entry name" value="FixS"/>
    <property type="match status" value="1"/>
</dbReference>
<dbReference type="PANTHER" id="PTHR41532:SF1">
    <property type="entry name" value="FIXS PROTEIN"/>
    <property type="match status" value="1"/>
</dbReference>
<dbReference type="OrthoDB" id="9802763at2"/>
<keyword evidence="1" id="KW-0812">Transmembrane</keyword>
<keyword evidence="1" id="KW-0472">Membrane</keyword>
<protein>
    <submittedName>
        <fullName evidence="2">Cbb3-type cytochrome oxidase maturation protein</fullName>
    </submittedName>
</protein>
<dbReference type="InterPro" id="IPR004714">
    <property type="entry name" value="Cyt_oxidase_maturation_cbb3"/>
</dbReference>
<evidence type="ECO:0000313" key="2">
    <source>
        <dbReference type="EMBL" id="PZX64406.1"/>
    </source>
</evidence>
<dbReference type="PANTHER" id="PTHR41532">
    <property type="entry name" value="FIXS PROTEIN"/>
    <property type="match status" value="1"/>
</dbReference>
<comment type="caution">
    <text evidence="2">The sequence shown here is derived from an EMBL/GenBank/DDBJ whole genome shotgun (WGS) entry which is preliminary data.</text>
</comment>
<organism evidence="2 3">
    <name type="scientific">Hydrotalea sandarakina</name>
    <dbReference type="NCBI Taxonomy" id="1004304"/>
    <lineage>
        <taxon>Bacteria</taxon>
        <taxon>Pseudomonadati</taxon>
        <taxon>Bacteroidota</taxon>
        <taxon>Chitinophagia</taxon>
        <taxon>Chitinophagales</taxon>
        <taxon>Chitinophagaceae</taxon>
        <taxon>Hydrotalea</taxon>
    </lineage>
</organism>
<accession>A0A2W7S073</accession>
<evidence type="ECO:0000256" key="1">
    <source>
        <dbReference type="SAM" id="Phobius"/>
    </source>
</evidence>
<sequence>MSVIIVLLIASISVAAIFLFAFLWSVKNGQYKDEISPPVRILFDDATPTVQQQPTEEKNTNE</sequence>
<dbReference type="AlphaFoldDB" id="A0A2W7S073"/>
<feature type="transmembrane region" description="Helical" evidence="1">
    <location>
        <begin position="6"/>
        <end position="26"/>
    </location>
</feature>